<gene>
    <name evidence="4" type="ORF">FPL22_09175</name>
</gene>
<dbReference type="SMART" id="SM01103">
    <property type="entry name" value="CRS1_YhbY"/>
    <property type="match status" value="1"/>
</dbReference>
<dbReference type="Pfam" id="PF01985">
    <property type="entry name" value="CRS1_YhbY"/>
    <property type="match status" value="1"/>
</dbReference>
<feature type="domain" description="CRM" evidence="3">
    <location>
        <begin position="4"/>
        <end position="100"/>
    </location>
</feature>
<dbReference type="InterPro" id="IPR001890">
    <property type="entry name" value="RNA-binding_CRM"/>
</dbReference>
<evidence type="ECO:0000313" key="5">
    <source>
        <dbReference type="Proteomes" id="UP000315648"/>
    </source>
</evidence>
<evidence type="ECO:0000259" key="3">
    <source>
        <dbReference type="PROSITE" id="PS51295"/>
    </source>
</evidence>
<keyword evidence="5" id="KW-1185">Reference proteome</keyword>
<dbReference type="InterPro" id="IPR051925">
    <property type="entry name" value="RNA-binding_domain"/>
</dbReference>
<dbReference type="RefSeq" id="WP_144229981.1">
    <property type="nucleotide sequence ID" value="NZ_CBCRVV010000031.1"/>
</dbReference>
<dbReference type="PROSITE" id="PS51295">
    <property type="entry name" value="CRM"/>
    <property type="match status" value="1"/>
</dbReference>
<organism evidence="4 5">
    <name type="scientific">Rariglobus hedericola</name>
    <dbReference type="NCBI Taxonomy" id="2597822"/>
    <lineage>
        <taxon>Bacteria</taxon>
        <taxon>Pseudomonadati</taxon>
        <taxon>Verrucomicrobiota</taxon>
        <taxon>Opitutia</taxon>
        <taxon>Opitutales</taxon>
        <taxon>Opitutaceae</taxon>
        <taxon>Rariglobus</taxon>
    </lineage>
</organism>
<dbReference type="EMBL" id="VMBG01000001">
    <property type="protein sequence ID" value="TSJ79440.1"/>
    <property type="molecule type" value="Genomic_DNA"/>
</dbReference>
<dbReference type="PANTHER" id="PTHR40065">
    <property type="entry name" value="RNA-BINDING PROTEIN YHBY"/>
    <property type="match status" value="1"/>
</dbReference>
<dbReference type="PANTHER" id="PTHR40065:SF3">
    <property type="entry name" value="RNA-BINDING PROTEIN YHBY"/>
    <property type="match status" value="1"/>
</dbReference>
<dbReference type="Gene3D" id="3.30.110.60">
    <property type="entry name" value="YhbY-like"/>
    <property type="match status" value="1"/>
</dbReference>
<name>A0A556QS28_9BACT</name>
<evidence type="ECO:0000256" key="1">
    <source>
        <dbReference type="ARBA" id="ARBA00022884"/>
    </source>
</evidence>
<dbReference type="GO" id="GO:0003723">
    <property type="term" value="F:RNA binding"/>
    <property type="evidence" value="ECO:0007669"/>
    <property type="project" value="UniProtKB-UniRule"/>
</dbReference>
<protein>
    <submittedName>
        <fullName evidence="4">YhbY family RNA-binding protein</fullName>
    </submittedName>
</protein>
<dbReference type="AlphaFoldDB" id="A0A556QS28"/>
<sequence>MYEFPITGAQKTFLRGVGQTLDASVKVGKSGLTPEFFTELQKNLNARELVKVRFVAAERDERAELAPRIADEGRCLFISAVGATALFFRQNPDPARRVIDLT</sequence>
<dbReference type="OrthoDB" id="196088at2"/>
<dbReference type="InterPro" id="IPR035920">
    <property type="entry name" value="YhbY-like_sf"/>
</dbReference>
<proteinExistence type="predicted"/>
<reference evidence="4 5" key="1">
    <citation type="submission" date="2019-07" db="EMBL/GenBank/DDBJ databases">
        <title>Description of 53C-WASEF.</title>
        <authorList>
            <person name="Pitt A."/>
            <person name="Hahn M.W."/>
        </authorList>
    </citation>
    <scope>NUCLEOTIDE SEQUENCE [LARGE SCALE GENOMIC DNA]</scope>
    <source>
        <strain evidence="4 5">53C-WASEF</strain>
    </source>
</reference>
<evidence type="ECO:0000256" key="2">
    <source>
        <dbReference type="PROSITE-ProRule" id="PRU00626"/>
    </source>
</evidence>
<dbReference type="Proteomes" id="UP000315648">
    <property type="component" value="Unassembled WGS sequence"/>
</dbReference>
<comment type="caution">
    <text evidence="4">The sequence shown here is derived from an EMBL/GenBank/DDBJ whole genome shotgun (WGS) entry which is preliminary data.</text>
</comment>
<accession>A0A556QS28</accession>
<dbReference type="SUPFAM" id="SSF75471">
    <property type="entry name" value="YhbY-like"/>
    <property type="match status" value="1"/>
</dbReference>
<keyword evidence="1 2" id="KW-0694">RNA-binding</keyword>
<evidence type="ECO:0000313" key="4">
    <source>
        <dbReference type="EMBL" id="TSJ79440.1"/>
    </source>
</evidence>